<evidence type="ECO:0000313" key="8">
    <source>
        <dbReference type="EMBL" id="APG66197.1"/>
    </source>
</evidence>
<keyword evidence="3" id="KW-0808">Transferase</keyword>
<gene>
    <name evidence="8" type="ORF">LPB136_12800</name>
</gene>
<organism evidence="8 9">
    <name type="scientific">Tenacibaculum todarodis</name>
    <dbReference type="NCBI Taxonomy" id="1850252"/>
    <lineage>
        <taxon>Bacteria</taxon>
        <taxon>Pseudomonadati</taxon>
        <taxon>Bacteroidota</taxon>
        <taxon>Flavobacteriia</taxon>
        <taxon>Flavobacteriales</taxon>
        <taxon>Flavobacteriaceae</taxon>
        <taxon>Tenacibaculum</taxon>
    </lineage>
</organism>
<dbReference type="InterPro" id="IPR031811">
    <property type="entry name" value="ALGX/ALGJ_SGNH-like"/>
</dbReference>
<comment type="subcellular location">
    <subcellularLocation>
        <location evidence="1">Periplasm</location>
    </subcellularLocation>
</comment>
<dbReference type="AlphaFoldDB" id="A0A1L3JM38"/>
<dbReference type="GO" id="GO:0042121">
    <property type="term" value="P:alginic acid biosynthetic process"/>
    <property type="evidence" value="ECO:0007669"/>
    <property type="project" value="UniProtKB-UniPathway"/>
</dbReference>
<comment type="pathway">
    <text evidence="2">Glycan biosynthesis; alginate biosynthesis.</text>
</comment>
<dbReference type="EMBL" id="CP018155">
    <property type="protein sequence ID" value="APG66197.1"/>
    <property type="molecule type" value="Genomic_DNA"/>
</dbReference>
<keyword evidence="5" id="KW-0574">Periplasm</keyword>
<dbReference type="GO" id="GO:0042597">
    <property type="term" value="C:periplasmic space"/>
    <property type="evidence" value="ECO:0007669"/>
    <property type="project" value="UniProtKB-SubCell"/>
</dbReference>
<keyword evidence="6" id="KW-0016">Alginate biosynthesis</keyword>
<evidence type="ECO:0000256" key="6">
    <source>
        <dbReference type="ARBA" id="ARBA00022841"/>
    </source>
</evidence>
<keyword evidence="4" id="KW-0732">Signal</keyword>
<dbReference type="STRING" id="1850252.LPB136_12800"/>
<protein>
    <recommendedName>
        <fullName evidence="7">AlgX/AlgJ SGNH hydrolase-like domain-containing protein</fullName>
    </recommendedName>
</protein>
<sequence length="490" mass="57289">MKSKLLFLVVVFVLSNKAFTFQIKKLTFGELSFISKLPDPKSINYPNCNFSVVLLTSENEKISVIFRGIKNNELLVASTLKKGDKLKLNLVPFKNTSSEIQQMQLSDDIEDFDLPIYFASNFSKVKSYLKKNKVNKNKVKEEKLVIKPRSRFAIKQRKKYIKKDLKALRKRYKKEGSSNWESWYDSTLDYRKEYIKSFSKKEEKWVENSFFSAGKAFHKQKEGNFVDAMVEFKDYLNKFNIDLILVRVPYKGEICADLFIEHPPENLIIDPYVLKITKELLENDLEVINITPRLIKERLNSPLTYFYNDFTESHPGEKVSLVIADEVVNRVKRYPFFKKESKKENIISEKKENQFRNRKKYKWPNGNDIYQATDDITYSAVINEQKTPFLLTDKSKSSILFVGNSFLAYPSFKKGASVPHYFKQQSNITPDVFLRSGGSGFGRLIFKNGEKYLEGKKVLVYIVHPDHFQGDVLKIPEAYKFKKDEFLEKK</sequence>
<dbReference type="Pfam" id="PF16822">
    <property type="entry name" value="ALGX"/>
    <property type="match status" value="1"/>
</dbReference>
<evidence type="ECO:0000256" key="3">
    <source>
        <dbReference type="ARBA" id="ARBA00022679"/>
    </source>
</evidence>
<dbReference type="GO" id="GO:0016740">
    <property type="term" value="F:transferase activity"/>
    <property type="evidence" value="ECO:0007669"/>
    <property type="project" value="UniProtKB-KW"/>
</dbReference>
<evidence type="ECO:0000256" key="2">
    <source>
        <dbReference type="ARBA" id="ARBA00005182"/>
    </source>
</evidence>
<accession>A0A1L3JM38</accession>
<evidence type="ECO:0000259" key="7">
    <source>
        <dbReference type="Pfam" id="PF16822"/>
    </source>
</evidence>
<evidence type="ECO:0000256" key="4">
    <source>
        <dbReference type="ARBA" id="ARBA00022729"/>
    </source>
</evidence>
<evidence type="ECO:0000313" key="9">
    <source>
        <dbReference type="Proteomes" id="UP000181898"/>
    </source>
</evidence>
<feature type="domain" description="AlgX/AlgJ SGNH hydrolase-like" evidence="7">
    <location>
        <begin position="226"/>
        <end position="412"/>
    </location>
</feature>
<evidence type="ECO:0000256" key="1">
    <source>
        <dbReference type="ARBA" id="ARBA00004418"/>
    </source>
</evidence>
<dbReference type="UniPathway" id="UPA00286"/>
<dbReference type="RefSeq" id="WP_072556720.1">
    <property type="nucleotide sequence ID" value="NZ_CP018155.1"/>
</dbReference>
<reference evidence="8 9" key="1">
    <citation type="submission" date="2016-11" db="EMBL/GenBank/DDBJ databases">
        <title>Tenacibaculum sp. LPB0136, isolated from marine environment.</title>
        <authorList>
            <person name="Kim E."/>
            <person name="Yi H."/>
        </authorList>
    </citation>
    <scope>NUCLEOTIDE SEQUENCE [LARGE SCALE GENOMIC DNA]</scope>
    <source>
        <strain evidence="8 9">LPB0136</strain>
    </source>
</reference>
<evidence type="ECO:0000256" key="5">
    <source>
        <dbReference type="ARBA" id="ARBA00022764"/>
    </source>
</evidence>
<keyword evidence="9" id="KW-1185">Reference proteome</keyword>
<name>A0A1L3JM38_9FLAO</name>
<dbReference type="Proteomes" id="UP000181898">
    <property type="component" value="Chromosome"/>
</dbReference>
<proteinExistence type="predicted"/>
<dbReference type="KEGG" id="ten:LPB136_12800"/>
<dbReference type="OrthoDB" id="4549972at2"/>